<feature type="transmembrane region" description="Helical" evidence="1">
    <location>
        <begin position="95"/>
        <end position="120"/>
    </location>
</feature>
<reference evidence="2" key="1">
    <citation type="submission" date="2016-07" db="EMBL/GenBank/DDBJ databases">
        <title>Mitochondrial genome evolution in stichotrich ciliates.</title>
        <authorList>
            <person name="Chen X."/>
            <person name="Landweber L."/>
        </authorList>
    </citation>
    <scope>NUCLEOTIDE SEQUENCE</scope>
</reference>
<keyword evidence="1" id="KW-0812">Transmembrane</keyword>
<evidence type="ECO:0000256" key="1">
    <source>
        <dbReference type="SAM" id="Phobius"/>
    </source>
</evidence>
<keyword evidence="1" id="KW-1133">Transmembrane helix</keyword>
<gene>
    <name evidence="2" type="primary">orf584</name>
</gene>
<protein>
    <submittedName>
        <fullName evidence="2">Uncharacterized protein</fullName>
    </submittedName>
</protein>
<dbReference type="AlphaFoldDB" id="A0A3S6JS53"/>
<geneLocation type="mitochondrion" evidence="2"/>
<organism evidence="2">
    <name type="scientific">Paraurostyla sp</name>
    <dbReference type="NCBI Taxonomy" id="6014"/>
    <lineage>
        <taxon>Eukaryota</taxon>
        <taxon>Sar</taxon>
        <taxon>Alveolata</taxon>
        <taxon>Ciliophora</taxon>
        <taxon>Intramacronucleata</taxon>
        <taxon>Spirotrichea</taxon>
        <taxon>Stichotrichia</taxon>
        <taxon>Stichotrichida</taxon>
        <taxon>Amphisiellidae</taxon>
        <taxon>Paraurostyla</taxon>
    </lineage>
</organism>
<keyword evidence="1" id="KW-0472">Membrane</keyword>
<name>A0A3S6JS53_9STIC</name>
<evidence type="ECO:0000313" key="2">
    <source>
        <dbReference type="EMBL" id="ASY95697.1"/>
    </source>
</evidence>
<dbReference type="EMBL" id="KX524143">
    <property type="protein sequence ID" value="ASY95697.1"/>
    <property type="molecule type" value="Genomic_DNA"/>
</dbReference>
<sequence length="181" mass="21909">MNLEQLFYKIINNQHLLKDKKKTIIFLKYHFNLLATKRRKLKLGKVVFEIKEYRLDEMPAYKEEVEIRYIRQDTLDDDELKLENRLKALAWKWDFSHVAAFLIVNFVAVSIIYIYIYWWYCDNFPEFAFKPAKYDKIVKASFKLLSTKGAYLNLKFFKQSAEESFINERTSDLAIRLDIFF</sequence>
<accession>A0A3S6JS53</accession>
<proteinExistence type="predicted"/>
<keyword evidence="2" id="KW-0496">Mitochondrion</keyword>